<evidence type="ECO:0000313" key="3">
    <source>
        <dbReference type="Proteomes" id="UP000266841"/>
    </source>
</evidence>
<dbReference type="Proteomes" id="UP000266841">
    <property type="component" value="Unassembled WGS sequence"/>
</dbReference>
<feature type="transmembrane region" description="Helical" evidence="1">
    <location>
        <begin position="91"/>
        <end position="114"/>
    </location>
</feature>
<keyword evidence="3" id="KW-1185">Reference proteome</keyword>
<dbReference type="EMBL" id="AGNL01035672">
    <property type="protein sequence ID" value="EJK54541.1"/>
    <property type="molecule type" value="Genomic_DNA"/>
</dbReference>
<evidence type="ECO:0000256" key="1">
    <source>
        <dbReference type="SAM" id="Phobius"/>
    </source>
</evidence>
<reference evidence="2 3" key="1">
    <citation type="journal article" date="2012" name="Genome Biol.">
        <title>Genome and low-iron response of an oceanic diatom adapted to chronic iron limitation.</title>
        <authorList>
            <person name="Lommer M."/>
            <person name="Specht M."/>
            <person name="Roy A.S."/>
            <person name="Kraemer L."/>
            <person name="Andreson R."/>
            <person name="Gutowska M.A."/>
            <person name="Wolf J."/>
            <person name="Bergner S.V."/>
            <person name="Schilhabel M.B."/>
            <person name="Klostermeier U.C."/>
            <person name="Beiko R.G."/>
            <person name="Rosenstiel P."/>
            <person name="Hippler M."/>
            <person name="Laroche J."/>
        </authorList>
    </citation>
    <scope>NUCLEOTIDE SEQUENCE [LARGE SCALE GENOMIC DNA]</scope>
    <source>
        <strain evidence="2 3">CCMP1005</strain>
    </source>
</reference>
<name>K0S0E1_THAOC</name>
<comment type="caution">
    <text evidence="2">The sequence shown here is derived from an EMBL/GenBank/DDBJ whole genome shotgun (WGS) entry which is preliminary data.</text>
</comment>
<proteinExistence type="predicted"/>
<organism evidence="2 3">
    <name type="scientific">Thalassiosira oceanica</name>
    <name type="common">Marine diatom</name>
    <dbReference type="NCBI Taxonomy" id="159749"/>
    <lineage>
        <taxon>Eukaryota</taxon>
        <taxon>Sar</taxon>
        <taxon>Stramenopiles</taxon>
        <taxon>Ochrophyta</taxon>
        <taxon>Bacillariophyta</taxon>
        <taxon>Coscinodiscophyceae</taxon>
        <taxon>Thalassiosirophycidae</taxon>
        <taxon>Thalassiosirales</taxon>
        <taxon>Thalassiosiraceae</taxon>
        <taxon>Thalassiosira</taxon>
    </lineage>
</organism>
<keyword evidence="1" id="KW-0812">Transmembrane</keyword>
<accession>K0S0E1</accession>
<sequence>MEQLQFYATMVRETTAVGKVGRSNLIEAAKELELLQSQSAGKMSDLQRYAYQLTASREQVCAMSSIEGVPEAVAVQVFEQKRLPEKWVLIYIYRLLSSFILFYFILFYFILLLVCKGVPIS</sequence>
<keyword evidence="1" id="KW-1133">Transmembrane helix</keyword>
<gene>
    <name evidence="2" type="ORF">THAOC_25820</name>
</gene>
<keyword evidence="1" id="KW-0472">Membrane</keyword>
<feature type="non-terminal residue" evidence="2">
    <location>
        <position position="1"/>
    </location>
</feature>
<evidence type="ECO:0000313" key="2">
    <source>
        <dbReference type="EMBL" id="EJK54541.1"/>
    </source>
</evidence>
<dbReference type="AlphaFoldDB" id="K0S0E1"/>
<protein>
    <submittedName>
        <fullName evidence="2">Uncharacterized protein</fullName>
    </submittedName>
</protein>